<name>A0AAN8J2P1_TRICO</name>
<feature type="transmembrane region" description="Helical" evidence="2">
    <location>
        <begin position="72"/>
        <end position="94"/>
    </location>
</feature>
<protein>
    <submittedName>
        <fullName evidence="3">Uncharacterized protein</fullName>
    </submittedName>
</protein>
<dbReference type="Proteomes" id="UP001331761">
    <property type="component" value="Unassembled WGS sequence"/>
</dbReference>
<keyword evidence="4" id="KW-1185">Reference proteome</keyword>
<feature type="compositionally biased region" description="Basic residues" evidence="1">
    <location>
        <begin position="119"/>
        <end position="128"/>
    </location>
</feature>
<feature type="region of interest" description="Disordered" evidence="1">
    <location>
        <begin position="104"/>
        <end position="185"/>
    </location>
</feature>
<evidence type="ECO:0000256" key="1">
    <source>
        <dbReference type="SAM" id="MobiDB-lite"/>
    </source>
</evidence>
<feature type="compositionally biased region" description="Basic and acidic residues" evidence="1">
    <location>
        <begin position="129"/>
        <end position="158"/>
    </location>
</feature>
<keyword evidence="2" id="KW-1133">Transmembrane helix</keyword>
<feature type="compositionally biased region" description="Polar residues" evidence="1">
    <location>
        <begin position="161"/>
        <end position="175"/>
    </location>
</feature>
<comment type="caution">
    <text evidence="3">The sequence shown here is derived from an EMBL/GenBank/DDBJ whole genome shotgun (WGS) entry which is preliminary data.</text>
</comment>
<evidence type="ECO:0000313" key="3">
    <source>
        <dbReference type="EMBL" id="KAK5981214.1"/>
    </source>
</evidence>
<dbReference type="AlphaFoldDB" id="A0AAN8J2P1"/>
<proteinExistence type="predicted"/>
<dbReference type="EMBL" id="WIXE01006525">
    <property type="protein sequence ID" value="KAK5981214.1"/>
    <property type="molecule type" value="Genomic_DNA"/>
</dbReference>
<keyword evidence="2" id="KW-0472">Membrane</keyword>
<keyword evidence="2" id="KW-0812">Transmembrane</keyword>
<organism evidence="3 4">
    <name type="scientific">Trichostrongylus colubriformis</name>
    <name type="common">Black scour worm</name>
    <dbReference type="NCBI Taxonomy" id="6319"/>
    <lineage>
        <taxon>Eukaryota</taxon>
        <taxon>Metazoa</taxon>
        <taxon>Ecdysozoa</taxon>
        <taxon>Nematoda</taxon>
        <taxon>Chromadorea</taxon>
        <taxon>Rhabditida</taxon>
        <taxon>Rhabditina</taxon>
        <taxon>Rhabditomorpha</taxon>
        <taxon>Strongyloidea</taxon>
        <taxon>Trichostrongylidae</taxon>
        <taxon>Trichostrongylus</taxon>
    </lineage>
</organism>
<reference evidence="3 4" key="1">
    <citation type="submission" date="2019-10" db="EMBL/GenBank/DDBJ databases">
        <title>Assembly and Annotation for the nematode Trichostrongylus colubriformis.</title>
        <authorList>
            <person name="Martin J."/>
        </authorList>
    </citation>
    <scope>NUCLEOTIDE SEQUENCE [LARGE SCALE GENOMIC DNA]</scope>
    <source>
        <strain evidence="3">G859</strain>
        <tissue evidence="3">Whole worm</tissue>
    </source>
</reference>
<accession>A0AAN8J2P1</accession>
<evidence type="ECO:0000313" key="4">
    <source>
        <dbReference type="Proteomes" id="UP001331761"/>
    </source>
</evidence>
<gene>
    <name evidence="3" type="ORF">GCK32_017397</name>
</gene>
<sequence length="206" mass="23225">MSNTSESTEVSSISEDDSLLKLVSLTSPEGVSTTEGLTSTIATAVDAALQSNKKGVKVQSKDPYNHDVMPTIIVISAVIFLLISVVLIVVIMLIQQKQHKKKLALASQMEKEEEERREEKRRKRLARKKKEEQIRKEKEEQRRKQREKDAEMNRKLEDYLITQSDTNVKGTQAGKSPSPGDDVLRRMSAMNLAENVMEKNAQEDGN</sequence>
<evidence type="ECO:0000256" key="2">
    <source>
        <dbReference type="SAM" id="Phobius"/>
    </source>
</evidence>